<keyword evidence="2" id="KW-1185">Reference proteome</keyword>
<dbReference type="AlphaFoldDB" id="A0A183G018"/>
<dbReference type="EMBL" id="UZAH01028346">
    <property type="protein sequence ID" value="VDO99518.1"/>
    <property type="molecule type" value="Genomic_DNA"/>
</dbReference>
<proteinExistence type="predicted"/>
<accession>A0A183G018</accession>
<organism evidence="2 3">
    <name type="scientific">Heligmosomoides polygyrus</name>
    <name type="common">Parasitic roundworm</name>
    <dbReference type="NCBI Taxonomy" id="6339"/>
    <lineage>
        <taxon>Eukaryota</taxon>
        <taxon>Metazoa</taxon>
        <taxon>Ecdysozoa</taxon>
        <taxon>Nematoda</taxon>
        <taxon>Chromadorea</taxon>
        <taxon>Rhabditida</taxon>
        <taxon>Rhabditina</taxon>
        <taxon>Rhabditomorpha</taxon>
        <taxon>Strongyloidea</taxon>
        <taxon>Heligmosomidae</taxon>
        <taxon>Heligmosomoides</taxon>
    </lineage>
</organism>
<accession>A0A3P8DFZ7</accession>
<gene>
    <name evidence="1" type="ORF">HPBE_LOCUS14399</name>
</gene>
<sequence length="187" mass="20742">MPFLFCICSADWQFRANEGRFWSLLVEEPAEVPSEDMVVVAGDLNGHVGATKDGTAVVVVLVIFARLHQERKKKAAKKAVAAAKAAHYADVSEKLETSDGQRYLYRLAKARCCQAEDIEKFSGINDENGHLLMDRKRAVKRWRDYSEEISNVEFEHPAKITVSETATALTNMKSGKATGPDDLPADL</sequence>
<protein>
    <submittedName>
        <fullName evidence="3">Endo/exonuclease/phosphatase domain-containing protein</fullName>
    </submittedName>
</protein>
<dbReference type="OrthoDB" id="418748at2759"/>
<evidence type="ECO:0000313" key="1">
    <source>
        <dbReference type="EMBL" id="VDO99518.1"/>
    </source>
</evidence>
<dbReference type="WBParaSite" id="HPBE_0001439801-mRNA-1">
    <property type="protein sequence ID" value="HPBE_0001439801-mRNA-1"/>
    <property type="gene ID" value="HPBE_0001439801"/>
</dbReference>
<dbReference type="Proteomes" id="UP000050761">
    <property type="component" value="Unassembled WGS sequence"/>
</dbReference>
<evidence type="ECO:0000313" key="3">
    <source>
        <dbReference type="WBParaSite" id="HPBE_0001439801-mRNA-1"/>
    </source>
</evidence>
<reference evidence="1 2" key="1">
    <citation type="submission" date="2018-11" db="EMBL/GenBank/DDBJ databases">
        <authorList>
            <consortium name="Pathogen Informatics"/>
        </authorList>
    </citation>
    <scope>NUCLEOTIDE SEQUENCE [LARGE SCALE GENOMIC DNA]</scope>
</reference>
<name>A0A183G018_HELPZ</name>
<evidence type="ECO:0000313" key="2">
    <source>
        <dbReference type="Proteomes" id="UP000050761"/>
    </source>
</evidence>
<reference evidence="3" key="2">
    <citation type="submission" date="2019-09" db="UniProtKB">
        <authorList>
            <consortium name="WormBaseParasite"/>
        </authorList>
    </citation>
    <scope>IDENTIFICATION</scope>
</reference>